<feature type="transmembrane region" description="Helical" evidence="6">
    <location>
        <begin position="427"/>
        <end position="446"/>
    </location>
</feature>
<evidence type="ECO:0000256" key="5">
    <source>
        <dbReference type="ARBA" id="ARBA00023136"/>
    </source>
</evidence>
<dbReference type="PANTHER" id="PTHR16172">
    <property type="entry name" value="MAJOR FACILITATOR SUPERFAMILY DOMAIN-CONTAINING PROTEIN 6-LIKE"/>
    <property type="match status" value="1"/>
</dbReference>
<dbReference type="PANTHER" id="PTHR16172:SF41">
    <property type="entry name" value="MAJOR FACILITATOR SUPERFAMILY DOMAIN-CONTAINING PROTEIN 6-LIKE"/>
    <property type="match status" value="1"/>
</dbReference>
<feature type="domain" description="Major facilitator superfamily associated" evidence="7">
    <location>
        <begin position="18"/>
        <end position="496"/>
    </location>
</feature>
<gene>
    <name evidence="8" type="ORF">EDS130_LOCUS5265</name>
    <name evidence="9" type="ORF">XAT740_LOCUS16363</name>
</gene>
<dbReference type="OrthoDB" id="515887at2759"/>
<dbReference type="Pfam" id="PF12832">
    <property type="entry name" value="MFS_1_like"/>
    <property type="match status" value="1"/>
</dbReference>
<evidence type="ECO:0000256" key="6">
    <source>
        <dbReference type="SAM" id="Phobius"/>
    </source>
</evidence>
<dbReference type="AlphaFoldDB" id="A0A813THU4"/>
<name>A0A813THU4_ADIRI</name>
<evidence type="ECO:0000313" key="8">
    <source>
        <dbReference type="EMBL" id="CAF0809308.1"/>
    </source>
</evidence>
<protein>
    <recommendedName>
        <fullName evidence="7">Major facilitator superfamily associated domain-containing protein</fullName>
    </recommendedName>
</protein>
<dbReference type="InterPro" id="IPR036259">
    <property type="entry name" value="MFS_trans_sf"/>
</dbReference>
<dbReference type="SUPFAM" id="SSF103473">
    <property type="entry name" value="MFS general substrate transporter"/>
    <property type="match status" value="1"/>
</dbReference>
<evidence type="ECO:0000313" key="10">
    <source>
        <dbReference type="Proteomes" id="UP000663828"/>
    </source>
</evidence>
<feature type="transmembrane region" description="Helical" evidence="6">
    <location>
        <begin position="337"/>
        <end position="358"/>
    </location>
</feature>
<feature type="transmembrane region" description="Helical" evidence="6">
    <location>
        <begin position="472"/>
        <end position="489"/>
    </location>
</feature>
<feature type="transmembrane region" description="Helical" evidence="6">
    <location>
        <begin position="403"/>
        <end position="421"/>
    </location>
</feature>
<feature type="transmembrane region" description="Helical" evidence="6">
    <location>
        <begin position="223"/>
        <end position="250"/>
    </location>
</feature>
<dbReference type="EMBL" id="CAJNOR010001040">
    <property type="protein sequence ID" value="CAF1062514.1"/>
    <property type="molecule type" value="Genomic_DNA"/>
</dbReference>
<dbReference type="Proteomes" id="UP000663852">
    <property type="component" value="Unassembled WGS sequence"/>
</dbReference>
<feature type="transmembrane region" description="Helical" evidence="6">
    <location>
        <begin position="54"/>
        <end position="74"/>
    </location>
</feature>
<dbReference type="InterPro" id="IPR051717">
    <property type="entry name" value="MFS_MFSD6"/>
</dbReference>
<feature type="transmembrane region" description="Helical" evidence="6">
    <location>
        <begin position="373"/>
        <end position="391"/>
    </location>
</feature>
<proteinExistence type="inferred from homology"/>
<sequence>MLSSSDKSQLPFLRRHHLLLKTHYFLFFSSFGIIFPILNLTLRSHGLSNTEISFSNFILPFLVFFTSPLIGVIADRSRRFILTFNLLLLLVILTMTTLFFLPRIQSHHIQANLRDGPSSSYLLDFCASQEVVSKCSSRSECGCAYQAHCITQNQTLNFSFTMNSYTTERHLYENEHVLCDINYQVPVENLSIGKYAFPLKCQITCSIPHFCHGLRYDKQTIYVLLYAIFYTLGANFLSIGNVLTASIGFASLPRADLFGKQRVWGTIGFGIAAFSASRFYEYFHSEYVYIIMFVICAVLTILITCFIPIRTAEKATEKKQAKFGLSALIPLMKKVDVWIFLSITFVWGMGFGCLQPYLSLYIDEITPCHSRSIIGWMLLIAASSEVIAFYFARRVIQFLGSNLSSIVIFLAFTIRFGGYYFLPQPFLYLPIEILHFFNYGILYVLISEKADAIAPAGLSGTLQGIAHGITHGLGRGVGLLVSSFIYIAIHQRLLFLVFAIINLLAAIIYSIYFFFTRQTANQNLSVEANANIIMLEADSGPLQSSSMLNDN</sequence>
<evidence type="ECO:0000313" key="9">
    <source>
        <dbReference type="EMBL" id="CAF1062514.1"/>
    </source>
</evidence>
<comment type="similarity">
    <text evidence="2">Belongs to the major facilitator superfamily. MFSD6 family.</text>
</comment>
<reference evidence="8" key="1">
    <citation type="submission" date="2021-02" db="EMBL/GenBank/DDBJ databases">
        <authorList>
            <person name="Nowell W R."/>
        </authorList>
    </citation>
    <scope>NUCLEOTIDE SEQUENCE</scope>
</reference>
<accession>A0A813THU4</accession>
<dbReference type="Gene3D" id="1.20.1250.20">
    <property type="entry name" value="MFS general substrate transporter like domains"/>
    <property type="match status" value="3"/>
</dbReference>
<keyword evidence="10" id="KW-1185">Reference proteome</keyword>
<evidence type="ECO:0000256" key="2">
    <source>
        <dbReference type="ARBA" id="ARBA00005241"/>
    </source>
</evidence>
<keyword evidence="5 6" id="KW-0472">Membrane</keyword>
<comment type="caution">
    <text evidence="8">The sequence shown here is derived from an EMBL/GenBank/DDBJ whole genome shotgun (WGS) entry which is preliminary data.</text>
</comment>
<organism evidence="8 11">
    <name type="scientific">Adineta ricciae</name>
    <name type="common">Rotifer</name>
    <dbReference type="NCBI Taxonomy" id="249248"/>
    <lineage>
        <taxon>Eukaryota</taxon>
        <taxon>Metazoa</taxon>
        <taxon>Spiralia</taxon>
        <taxon>Gnathifera</taxon>
        <taxon>Rotifera</taxon>
        <taxon>Eurotatoria</taxon>
        <taxon>Bdelloidea</taxon>
        <taxon>Adinetida</taxon>
        <taxon>Adinetidae</taxon>
        <taxon>Adineta</taxon>
    </lineage>
</organism>
<feature type="transmembrane region" description="Helical" evidence="6">
    <location>
        <begin position="80"/>
        <end position="101"/>
    </location>
</feature>
<evidence type="ECO:0000259" key="7">
    <source>
        <dbReference type="Pfam" id="PF12832"/>
    </source>
</evidence>
<feature type="transmembrane region" description="Helical" evidence="6">
    <location>
        <begin position="24"/>
        <end position="42"/>
    </location>
</feature>
<dbReference type="InterPro" id="IPR024989">
    <property type="entry name" value="MFS_assoc_dom"/>
</dbReference>
<evidence type="ECO:0000256" key="1">
    <source>
        <dbReference type="ARBA" id="ARBA00004141"/>
    </source>
</evidence>
<evidence type="ECO:0000256" key="4">
    <source>
        <dbReference type="ARBA" id="ARBA00022989"/>
    </source>
</evidence>
<evidence type="ECO:0000313" key="11">
    <source>
        <dbReference type="Proteomes" id="UP000663852"/>
    </source>
</evidence>
<keyword evidence="3 6" id="KW-0812">Transmembrane</keyword>
<keyword evidence="4 6" id="KW-1133">Transmembrane helix</keyword>
<dbReference type="GO" id="GO:0016020">
    <property type="term" value="C:membrane"/>
    <property type="evidence" value="ECO:0007669"/>
    <property type="project" value="UniProtKB-SubCell"/>
</dbReference>
<feature type="transmembrane region" description="Helical" evidence="6">
    <location>
        <begin position="495"/>
        <end position="515"/>
    </location>
</feature>
<dbReference type="EMBL" id="CAJNOJ010000014">
    <property type="protein sequence ID" value="CAF0809308.1"/>
    <property type="molecule type" value="Genomic_DNA"/>
</dbReference>
<feature type="transmembrane region" description="Helical" evidence="6">
    <location>
        <begin position="287"/>
        <end position="309"/>
    </location>
</feature>
<comment type="subcellular location">
    <subcellularLocation>
        <location evidence="1">Membrane</location>
        <topology evidence="1">Multi-pass membrane protein</topology>
    </subcellularLocation>
</comment>
<evidence type="ECO:0000256" key="3">
    <source>
        <dbReference type="ARBA" id="ARBA00022692"/>
    </source>
</evidence>
<dbReference type="Proteomes" id="UP000663828">
    <property type="component" value="Unassembled WGS sequence"/>
</dbReference>